<keyword evidence="8" id="KW-1185">Reference proteome</keyword>
<dbReference type="PANTHER" id="PTHR40980">
    <property type="entry name" value="PLUG DOMAIN-CONTAINING PROTEIN"/>
    <property type="match status" value="1"/>
</dbReference>
<name>A0ABU3TST5_9BACT</name>
<gene>
    <name evidence="7" type="ORF">PQG45_07710</name>
</gene>
<evidence type="ECO:0000256" key="3">
    <source>
        <dbReference type="ARBA" id="ARBA00023237"/>
    </source>
</evidence>
<evidence type="ECO:0000259" key="5">
    <source>
        <dbReference type="Pfam" id="PF07715"/>
    </source>
</evidence>
<dbReference type="InterPro" id="IPR037066">
    <property type="entry name" value="Plug_dom_sf"/>
</dbReference>
<accession>A0ABU3TST5</accession>
<dbReference type="Gene3D" id="2.40.170.20">
    <property type="entry name" value="TonB-dependent receptor, beta-barrel domain"/>
    <property type="match status" value="1"/>
</dbReference>
<evidence type="ECO:0000256" key="4">
    <source>
        <dbReference type="SAM" id="SignalP"/>
    </source>
</evidence>
<dbReference type="InterPro" id="IPR041700">
    <property type="entry name" value="OMP_b-brl_3"/>
</dbReference>
<dbReference type="EMBL" id="JAVNWW010000003">
    <property type="protein sequence ID" value="MDU0808918.1"/>
    <property type="molecule type" value="Genomic_DNA"/>
</dbReference>
<keyword evidence="2" id="KW-0472">Membrane</keyword>
<dbReference type="Pfam" id="PF07715">
    <property type="entry name" value="Plug"/>
    <property type="match status" value="1"/>
</dbReference>
<evidence type="ECO:0000256" key="1">
    <source>
        <dbReference type="ARBA" id="ARBA00004442"/>
    </source>
</evidence>
<evidence type="ECO:0000256" key="2">
    <source>
        <dbReference type="ARBA" id="ARBA00023136"/>
    </source>
</evidence>
<evidence type="ECO:0000313" key="8">
    <source>
        <dbReference type="Proteomes" id="UP001249959"/>
    </source>
</evidence>
<dbReference type="PANTHER" id="PTHR40980:SF4">
    <property type="entry name" value="TONB-DEPENDENT RECEPTOR-LIKE BETA-BARREL DOMAIN-CONTAINING PROTEIN"/>
    <property type="match status" value="1"/>
</dbReference>
<sequence>MRFILLFLLISSTAFAQNSLQFHLQDNNRQPLPFSTAILKKLPDSTLYKGFLTDENGLGKINKIPAGNYVLQVQSTGFASKKLSLPSITETSQIDLGIISLSPLTKELAEVEVRATKPLIEKKLDKTIVNVENSAMAAGNTTMEVLERSPGVIVDKDGNISLRGKSGAKVMIDGKISYLTGTDLANYLRNLPADQISTLEIMTNPSSRYDAAGTGGIINIRLKKNANIGMNGSANATLAQAYFLRQALGANLNYRNNGWNWFGNASVGQRPNMERNYLLRRFTAQQENWEQSFRYANQNKNAQVKGGVDWYYSPKTTFGILLSGGYNYNSLNDGLNQTVQMNSQNEVLSRLDTYNSLENPFFNYAANFNFKHTYDSTGRELTIDLDHARFVDESQNNYRSRYVNALFLPVMPDSLLRTNSASFINQYSLKSDYVIPSFLKAKWSMGMKSSWVQTDNDLQFRSKSAQAAYYNFLTGQSNRFVYTEQIHALYLNTERAIGKWSYQIGLRGEWTLADGTSSAYTGEADMTFHRDYLQIFPSAFLQYEASKKHTLGMNYSRRIDRPGYSDLNPFVFFLDNYTYNVGNPMLMPQLTNSFELSHTYMGGISTTLGYSHTDQVITQLLKQEAETRKTFQTTANMAQRVTYSLGISLPIPIKNWWTSNTDIFINRAELTGNISTANINTAGNMFYVSSNHTFTLPKDYKIEFGGNYFTGGLEGAFLFGAGGSLNMGIQKTIMKKRATIRLNAQDILYTSNPPVTIKYADLDVLVRPKNDSRVVRLNFTYRFGNAAIKGARQRSTGLDSEKGRVKGAN</sequence>
<dbReference type="InterPro" id="IPR036942">
    <property type="entry name" value="Beta-barrel_TonB_sf"/>
</dbReference>
<proteinExistence type="predicted"/>
<evidence type="ECO:0000313" key="7">
    <source>
        <dbReference type="EMBL" id="MDU0808918.1"/>
    </source>
</evidence>
<dbReference type="SUPFAM" id="SSF56935">
    <property type="entry name" value="Porins"/>
    <property type="match status" value="1"/>
</dbReference>
<feature type="signal peptide" evidence="4">
    <location>
        <begin position="1"/>
        <end position="16"/>
    </location>
</feature>
<comment type="subcellular location">
    <subcellularLocation>
        <location evidence="1">Cell outer membrane</location>
    </subcellularLocation>
</comment>
<dbReference type="Pfam" id="PF14905">
    <property type="entry name" value="OMP_b-brl_3"/>
    <property type="match status" value="1"/>
</dbReference>
<dbReference type="RefSeq" id="WP_316070622.1">
    <property type="nucleotide sequence ID" value="NZ_JAVNWW010000003.1"/>
</dbReference>
<keyword evidence="3" id="KW-0998">Cell outer membrane</keyword>
<comment type="caution">
    <text evidence="7">The sequence shown here is derived from an EMBL/GenBank/DDBJ whole genome shotgun (WGS) entry which is preliminary data.</text>
</comment>
<organism evidence="7 8">
    <name type="scientific">Aquirufa regiilacus</name>
    <dbReference type="NCBI Taxonomy" id="3024868"/>
    <lineage>
        <taxon>Bacteria</taxon>
        <taxon>Pseudomonadati</taxon>
        <taxon>Bacteroidota</taxon>
        <taxon>Cytophagia</taxon>
        <taxon>Cytophagales</taxon>
        <taxon>Flectobacillaceae</taxon>
        <taxon>Aquirufa</taxon>
    </lineage>
</organism>
<reference evidence="7 8" key="1">
    <citation type="submission" date="2023-09" db="EMBL/GenBank/DDBJ databases">
        <title>Aquirufa genomes.</title>
        <authorList>
            <person name="Pitt A."/>
        </authorList>
    </citation>
    <scope>NUCLEOTIDE SEQUENCE [LARGE SCALE GENOMIC DNA]</scope>
    <source>
        <strain evidence="7 8">LEOWEIH-7C</strain>
    </source>
</reference>
<feature type="domain" description="TonB-dependent receptor plug" evidence="5">
    <location>
        <begin position="128"/>
        <end position="217"/>
    </location>
</feature>
<feature type="chain" id="PRO_5045725377" evidence="4">
    <location>
        <begin position="17"/>
        <end position="809"/>
    </location>
</feature>
<protein>
    <submittedName>
        <fullName evidence="7">Outer membrane beta-barrel family protein</fullName>
    </submittedName>
</protein>
<dbReference type="InterPro" id="IPR012910">
    <property type="entry name" value="Plug_dom"/>
</dbReference>
<dbReference type="Gene3D" id="2.170.130.10">
    <property type="entry name" value="TonB-dependent receptor, plug domain"/>
    <property type="match status" value="1"/>
</dbReference>
<keyword evidence="4" id="KW-0732">Signal</keyword>
<evidence type="ECO:0000259" key="6">
    <source>
        <dbReference type="Pfam" id="PF14905"/>
    </source>
</evidence>
<feature type="domain" description="Outer membrane protein beta-barrel" evidence="6">
    <location>
        <begin position="372"/>
        <end position="781"/>
    </location>
</feature>
<dbReference type="Proteomes" id="UP001249959">
    <property type="component" value="Unassembled WGS sequence"/>
</dbReference>